<evidence type="ECO:0000313" key="4">
    <source>
        <dbReference type="EMBL" id="SSX34327.1"/>
    </source>
</evidence>
<keyword evidence="2" id="KW-0812">Transmembrane</keyword>
<dbReference type="InterPro" id="IPR047655">
    <property type="entry name" value="Transpos_IS630-like"/>
</dbReference>
<reference evidence="4" key="1">
    <citation type="submission" date="2018-07" db="EMBL/GenBank/DDBJ databases">
        <authorList>
            <person name="Quirk P.G."/>
            <person name="Krulwich T.A."/>
        </authorList>
    </citation>
    <scope>NUCLEOTIDE SEQUENCE</scope>
</reference>
<dbReference type="GO" id="GO:0003676">
    <property type="term" value="F:nucleic acid binding"/>
    <property type="evidence" value="ECO:0007669"/>
    <property type="project" value="InterPro"/>
</dbReference>
<name>A0A336N0V1_CULSO</name>
<dbReference type="OMA" id="TIANWIM"/>
<dbReference type="NCBIfam" id="NF033545">
    <property type="entry name" value="transpos_IS630"/>
    <property type="match status" value="1"/>
</dbReference>
<feature type="transmembrane region" description="Helical" evidence="2">
    <location>
        <begin position="264"/>
        <end position="293"/>
    </location>
</feature>
<sequence length="356" mass="41270">MNSKKKVPVILAEVKNRQASKNTICHALYGYYFNGLKRSQLARIYGKHETTIANWIMQFESNGNIGRKRDKEVAYRKFGHLKRQWLIELYSKQPILYLSEAQKLFFEKFHQSISVSSIHIILHEAGLTWKVLERRAIQLQLRDILRFCDELSKINWSWENLVFLDEVSFNGSDMLRKKGYGVKGENLVFRGEFTRTARISLLCFLGVHGVLDCFETEGTFTRKVFAECCRKFALESGCVKTYPGPGSVWILDGAKIHCSDKLIYYLRSLGIVIIFLPAYAPMLNPIEIIFGILKQKLRKNFKENFKIDKKIFLCEILNEFQNKYYGKLFAKSGYLASGLFDPSRALNLDLAKFGYQ</sequence>
<dbReference type="EMBL" id="UFQT01002945">
    <property type="protein sequence ID" value="SSX34327.1"/>
    <property type="molecule type" value="Genomic_DNA"/>
</dbReference>
<dbReference type="Gene3D" id="3.30.420.10">
    <property type="entry name" value="Ribonuclease H-like superfamily/Ribonuclease H"/>
    <property type="match status" value="1"/>
</dbReference>
<dbReference type="Pfam" id="PF13358">
    <property type="entry name" value="DDE_3"/>
    <property type="match status" value="1"/>
</dbReference>
<keyword evidence="2" id="KW-1133">Transmembrane helix</keyword>
<evidence type="ECO:0000259" key="3">
    <source>
        <dbReference type="Pfam" id="PF13358"/>
    </source>
</evidence>
<dbReference type="VEuPathDB" id="VectorBase:CSON007819"/>
<keyword evidence="2" id="KW-0472">Membrane</keyword>
<accession>A0A336N0V1</accession>
<evidence type="ECO:0000256" key="2">
    <source>
        <dbReference type="SAM" id="Phobius"/>
    </source>
</evidence>
<dbReference type="PANTHER" id="PTHR46564">
    <property type="entry name" value="TRANSPOSASE"/>
    <property type="match status" value="1"/>
</dbReference>
<protein>
    <submittedName>
        <fullName evidence="4">CSON007819 protein</fullName>
    </submittedName>
</protein>
<dbReference type="InterPro" id="IPR038717">
    <property type="entry name" value="Tc1-like_DDE_dom"/>
</dbReference>
<dbReference type="AlphaFoldDB" id="A0A336N0V1"/>
<evidence type="ECO:0000256" key="1">
    <source>
        <dbReference type="ARBA" id="ARBA00004123"/>
    </source>
</evidence>
<dbReference type="SUPFAM" id="SSF46689">
    <property type="entry name" value="Homeodomain-like"/>
    <property type="match status" value="1"/>
</dbReference>
<feature type="domain" description="Tc1-like transposase DDE" evidence="3">
    <location>
        <begin position="161"/>
        <end position="301"/>
    </location>
</feature>
<dbReference type="GO" id="GO:0005634">
    <property type="term" value="C:nucleus"/>
    <property type="evidence" value="ECO:0007669"/>
    <property type="project" value="UniProtKB-SubCell"/>
</dbReference>
<dbReference type="InterPro" id="IPR036397">
    <property type="entry name" value="RNaseH_sf"/>
</dbReference>
<dbReference type="SUPFAM" id="SSF53098">
    <property type="entry name" value="Ribonuclease H-like"/>
    <property type="match status" value="1"/>
</dbReference>
<gene>
    <name evidence="4" type="primary">CSON007819</name>
</gene>
<dbReference type="InterPro" id="IPR009057">
    <property type="entry name" value="Homeodomain-like_sf"/>
</dbReference>
<dbReference type="InterPro" id="IPR012337">
    <property type="entry name" value="RNaseH-like_sf"/>
</dbReference>
<dbReference type="PANTHER" id="PTHR46564:SF1">
    <property type="entry name" value="TRANSPOSASE"/>
    <property type="match status" value="1"/>
</dbReference>
<comment type="subcellular location">
    <subcellularLocation>
        <location evidence="1">Nucleus</location>
    </subcellularLocation>
</comment>
<proteinExistence type="predicted"/>
<organism evidence="4">
    <name type="scientific">Culicoides sonorensis</name>
    <name type="common">Biting midge</name>
    <dbReference type="NCBI Taxonomy" id="179676"/>
    <lineage>
        <taxon>Eukaryota</taxon>
        <taxon>Metazoa</taxon>
        <taxon>Ecdysozoa</taxon>
        <taxon>Arthropoda</taxon>
        <taxon>Hexapoda</taxon>
        <taxon>Insecta</taxon>
        <taxon>Pterygota</taxon>
        <taxon>Neoptera</taxon>
        <taxon>Endopterygota</taxon>
        <taxon>Diptera</taxon>
        <taxon>Nematocera</taxon>
        <taxon>Chironomoidea</taxon>
        <taxon>Ceratopogonidae</taxon>
        <taxon>Ceratopogoninae</taxon>
        <taxon>Culicoides</taxon>
        <taxon>Monoculicoides</taxon>
    </lineage>
</organism>